<organism evidence="2 3">
    <name type="scientific">Rhizopus oryzae</name>
    <name type="common">Mucormycosis agent</name>
    <name type="synonym">Rhizopus arrhizus var. delemar</name>
    <dbReference type="NCBI Taxonomy" id="64495"/>
    <lineage>
        <taxon>Eukaryota</taxon>
        <taxon>Fungi</taxon>
        <taxon>Fungi incertae sedis</taxon>
        <taxon>Mucoromycota</taxon>
        <taxon>Mucoromycotina</taxon>
        <taxon>Mucoromycetes</taxon>
        <taxon>Mucorales</taxon>
        <taxon>Mucorineae</taxon>
        <taxon>Rhizopodaceae</taxon>
        <taxon>Rhizopus</taxon>
    </lineage>
</organism>
<protein>
    <submittedName>
        <fullName evidence="2">Uncharacterized protein</fullName>
    </submittedName>
</protein>
<evidence type="ECO:0000313" key="3">
    <source>
        <dbReference type="Proteomes" id="UP000716291"/>
    </source>
</evidence>
<feature type="compositionally biased region" description="Polar residues" evidence="1">
    <location>
        <begin position="31"/>
        <end position="50"/>
    </location>
</feature>
<evidence type="ECO:0000313" key="2">
    <source>
        <dbReference type="EMBL" id="KAG1291090.1"/>
    </source>
</evidence>
<name>A0A9P7BKD7_RHIOR</name>
<reference evidence="2" key="1">
    <citation type="journal article" date="2020" name="Microb. Genom.">
        <title>Genetic diversity of clinical and environmental Mucorales isolates obtained from an investigation of mucormycosis cases among solid organ transplant recipients.</title>
        <authorList>
            <person name="Nguyen M.H."/>
            <person name="Kaul D."/>
            <person name="Muto C."/>
            <person name="Cheng S.J."/>
            <person name="Richter R.A."/>
            <person name="Bruno V.M."/>
            <person name="Liu G."/>
            <person name="Beyhan S."/>
            <person name="Sundermann A.J."/>
            <person name="Mounaud S."/>
            <person name="Pasculle A.W."/>
            <person name="Nierman W.C."/>
            <person name="Driscoll E."/>
            <person name="Cumbie R."/>
            <person name="Clancy C.J."/>
            <person name="Dupont C.L."/>
        </authorList>
    </citation>
    <scope>NUCLEOTIDE SEQUENCE</scope>
    <source>
        <strain evidence="2">GL11</strain>
    </source>
</reference>
<accession>A0A9P7BKD7</accession>
<sequence>MVLSSNLCQEAATANYQDAALIKASSSTSSNGTEASKYNPKNSDSSNTVKKASFGSMKNKFRCAIHGIANHPTEKCNKYKDLLNQNSSANLLPSSAKSPMSFVSVAKKCFHCFENVPWSKEHAARCPRDKPYQGPSKAIRSARLDTLRSNGSKPNLTITPQARPQQASSKVSSGDSNLMDY</sequence>
<feature type="compositionally biased region" description="Polar residues" evidence="1">
    <location>
        <begin position="147"/>
        <end position="181"/>
    </location>
</feature>
<comment type="caution">
    <text evidence="2">The sequence shown here is derived from an EMBL/GenBank/DDBJ whole genome shotgun (WGS) entry which is preliminary data.</text>
</comment>
<gene>
    <name evidence="2" type="ORF">G6F64_013833</name>
</gene>
<evidence type="ECO:0000256" key="1">
    <source>
        <dbReference type="SAM" id="MobiDB-lite"/>
    </source>
</evidence>
<keyword evidence="3" id="KW-1185">Reference proteome</keyword>
<feature type="region of interest" description="Disordered" evidence="1">
    <location>
        <begin position="27"/>
        <end position="51"/>
    </location>
</feature>
<dbReference type="EMBL" id="JAANQT010006528">
    <property type="protein sequence ID" value="KAG1291090.1"/>
    <property type="molecule type" value="Genomic_DNA"/>
</dbReference>
<dbReference type="AlphaFoldDB" id="A0A9P7BKD7"/>
<dbReference type="Proteomes" id="UP000716291">
    <property type="component" value="Unassembled WGS sequence"/>
</dbReference>
<proteinExistence type="predicted"/>
<feature type="region of interest" description="Disordered" evidence="1">
    <location>
        <begin position="144"/>
        <end position="181"/>
    </location>
</feature>